<dbReference type="InterPro" id="IPR015422">
    <property type="entry name" value="PyrdxlP-dep_Trfase_small"/>
</dbReference>
<reference evidence="14" key="1">
    <citation type="submission" date="2020-10" db="EMBL/GenBank/DDBJ databases">
        <authorList>
            <person name="Gilroy R."/>
        </authorList>
    </citation>
    <scope>NUCLEOTIDE SEQUENCE</scope>
    <source>
        <strain evidence="14">11159</strain>
    </source>
</reference>
<dbReference type="Proteomes" id="UP000823613">
    <property type="component" value="Unassembled WGS sequence"/>
</dbReference>
<comment type="cofactor">
    <cofactor evidence="1 11 12">
        <name>pyridoxal 5'-phosphate</name>
        <dbReference type="ChEBI" id="CHEBI:597326"/>
    </cofactor>
</comment>
<dbReference type="AlphaFoldDB" id="A0A9D9DJU0"/>
<dbReference type="GO" id="GO:0005829">
    <property type="term" value="C:cytosol"/>
    <property type="evidence" value="ECO:0007669"/>
    <property type="project" value="TreeGrafter"/>
</dbReference>
<evidence type="ECO:0000313" key="15">
    <source>
        <dbReference type="Proteomes" id="UP000823613"/>
    </source>
</evidence>
<dbReference type="EMBL" id="JADIMY010000116">
    <property type="protein sequence ID" value="MBO8428025.1"/>
    <property type="molecule type" value="Genomic_DNA"/>
</dbReference>
<comment type="caution">
    <text evidence="11">Lacks conserved residue(s) required for the propagation of feature annotation.</text>
</comment>
<evidence type="ECO:0000256" key="11">
    <source>
        <dbReference type="HAMAP-Rule" id="MF_00051"/>
    </source>
</evidence>
<dbReference type="GO" id="GO:0004372">
    <property type="term" value="F:glycine hydroxymethyltransferase activity"/>
    <property type="evidence" value="ECO:0007669"/>
    <property type="project" value="UniProtKB-UniRule"/>
</dbReference>
<comment type="catalytic activity">
    <reaction evidence="11">
        <text>(6R)-5,10-methylene-5,6,7,8-tetrahydrofolate + glycine + H2O = (6S)-5,6,7,8-tetrahydrofolate + L-serine</text>
        <dbReference type="Rhea" id="RHEA:15481"/>
        <dbReference type="ChEBI" id="CHEBI:15377"/>
        <dbReference type="ChEBI" id="CHEBI:15636"/>
        <dbReference type="ChEBI" id="CHEBI:33384"/>
        <dbReference type="ChEBI" id="CHEBI:57305"/>
        <dbReference type="ChEBI" id="CHEBI:57453"/>
        <dbReference type="EC" id="2.1.2.1"/>
    </reaction>
</comment>
<keyword evidence="9 11" id="KW-0663">Pyridoxal phosphate</keyword>
<dbReference type="InterPro" id="IPR019798">
    <property type="entry name" value="Ser_HO-MeTrfase_PLP_BS"/>
</dbReference>
<dbReference type="Gene3D" id="3.40.640.10">
    <property type="entry name" value="Type I PLP-dependent aspartate aminotransferase-like (Major domain)"/>
    <property type="match status" value="1"/>
</dbReference>
<dbReference type="GO" id="GO:0035999">
    <property type="term" value="P:tetrahydrofolate interconversion"/>
    <property type="evidence" value="ECO:0007669"/>
    <property type="project" value="UniProtKB-UniRule"/>
</dbReference>
<dbReference type="InterPro" id="IPR039429">
    <property type="entry name" value="SHMT-like_dom"/>
</dbReference>
<name>A0A9D9DJU0_9BACL</name>
<comment type="similarity">
    <text evidence="3 11">Belongs to the SHMT family.</text>
</comment>
<proteinExistence type="inferred from homology"/>
<dbReference type="CDD" id="cd00378">
    <property type="entry name" value="SHMT"/>
    <property type="match status" value="1"/>
</dbReference>
<dbReference type="PANTHER" id="PTHR11680:SF35">
    <property type="entry name" value="SERINE HYDROXYMETHYLTRANSFERASE 1"/>
    <property type="match status" value="1"/>
</dbReference>
<comment type="pathway">
    <text evidence="11">One-carbon metabolism; tetrahydrofolate interconversion.</text>
</comment>
<feature type="binding site" evidence="11">
    <location>
        <position position="242"/>
    </location>
    <ligand>
        <name>(6S)-5,6,7,8-tetrahydrofolate</name>
        <dbReference type="ChEBI" id="CHEBI:57453"/>
    </ligand>
</feature>
<dbReference type="PIRSF" id="PIRSF000412">
    <property type="entry name" value="SHMT"/>
    <property type="match status" value="1"/>
</dbReference>
<comment type="subcellular location">
    <subcellularLocation>
        <location evidence="2 11">Cytoplasm</location>
    </subcellularLocation>
</comment>
<sequence length="415" mass="46101">MYEELKNSDYEVYLALNKEFTRESENIELIASENFASKNVLMVQGSILTNKYAEGYPSKRYYGGCEYIDQIENLAIERCKKLFGAKFANVQPHSGSSANMAAIRSLINLGDTILGMSLDAGGHLSHGYKLSFSGKDYKSYSYGVDVNSGFIDYEEVYKIAKEVKPKLIICGASAYPRKISFKKFSEIAKSVGAYLMADIAHIAGLCATGYHENPLPYCDIVTSTTHKTLRGPRGGLIMTNDEEIAKKVNKNVFPGIQGGPLMHVIGAKAVMFKEDLEDSYKEYIHQVILNTKAMCDEFIKLGYKLVSGGSDNHLLLIDVKSSVNMSGKEVEKLLEKVNITLNKNTIPGDTLPPLESSGVRIGSPAMTSRGFKEKEFIEVTRLIDKAIKNKDDEIKLKNIKEEVISLVKAFPMFNR</sequence>
<feature type="modified residue" description="N6-(pyridoxal phosphate)lysine" evidence="11 12">
    <location>
        <position position="227"/>
    </location>
</feature>
<evidence type="ECO:0000256" key="3">
    <source>
        <dbReference type="ARBA" id="ARBA00006376"/>
    </source>
</evidence>
<feature type="binding site" evidence="11">
    <location>
        <begin position="122"/>
        <end position="124"/>
    </location>
    <ligand>
        <name>(6S)-5,6,7,8-tetrahydrofolate</name>
        <dbReference type="ChEBI" id="CHEBI:57453"/>
    </ligand>
</feature>
<dbReference type="PANTHER" id="PTHR11680">
    <property type="entry name" value="SERINE HYDROXYMETHYLTRANSFERASE"/>
    <property type="match status" value="1"/>
</dbReference>
<dbReference type="Pfam" id="PF00464">
    <property type="entry name" value="SHMT"/>
    <property type="match status" value="1"/>
</dbReference>
<evidence type="ECO:0000256" key="12">
    <source>
        <dbReference type="PIRSR" id="PIRSR000412-50"/>
    </source>
</evidence>
<evidence type="ECO:0000313" key="14">
    <source>
        <dbReference type="EMBL" id="MBO8428025.1"/>
    </source>
</evidence>
<evidence type="ECO:0000256" key="6">
    <source>
        <dbReference type="ARBA" id="ARBA00022563"/>
    </source>
</evidence>
<dbReference type="SUPFAM" id="SSF53383">
    <property type="entry name" value="PLP-dependent transferases"/>
    <property type="match status" value="1"/>
</dbReference>
<dbReference type="PROSITE" id="PS00096">
    <property type="entry name" value="SHMT"/>
    <property type="match status" value="1"/>
</dbReference>
<evidence type="ECO:0000259" key="13">
    <source>
        <dbReference type="Pfam" id="PF00464"/>
    </source>
</evidence>
<reference evidence="14" key="2">
    <citation type="journal article" date="2021" name="PeerJ">
        <title>Extensive microbial diversity within the chicken gut microbiome revealed by metagenomics and culture.</title>
        <authorList>
            <person name="Gilroy R."/>
            <person name="Ravi A."/>
            <person name="Getino M."/>
            <person name="Pursley I."/>
            <person name="Horton D.L."/>
            <person name="Alikhan N.F."/>
            <person name="Baker D."/>
            <person name="Gharbi K."/>
            <person name="Hall N."/>
            <person name="Watson M."/>
            <person name="Adriaenssens E.M."/>
            <person name="Foster-Nyarko E."/>
            <person name="Jarju S."/>
            <person name="Secka A."/>
            <person name="Antonio M."/>
            <person name="Oren A."/>
            <person name="Chaudhuri R.R."/>
            <person name="La Ragione R."/>
            <person name="Hildebrand F."/>
            <person name="Pallen M.J."/>
        </authorList>
    </citation>
    <scope>NUCLEOTIDE SEQUENCE</scope>
    <source>
        <strain evidence="14">11159</strain>
    </source>
</reference>
<feature type="domain" description="Serine hydroxymethyltransferase-like" evidence="13">
    <location>
        <begin position="5"/>
        <end position="383"/>
    </location>
</feature>
<organism evidence="14 15">
    <name type="scientific">Candidatus Onthovivens merdipullorum</name>
    <dbReference type="NCBI Taxonomy" id="2840889"/>
    <lineage>
        <taxon>Bacteria</taxon>
        <taxon>Bacillati</taxon>
        <taxon>Bacillota</taxon>
        <taxon>Bacilli</taxon>
        <taxon>Bacillales</taxon>
        <taxon>Candidatus Onthovivens</taxon>
    </lineage>
</organism>
<dbReference type="InterPro" id="IPR015421">
    <property type="entry name" value="PyrdxlP-dep_Trfase_major"/>
</dbReference>
<evidence type="ECO:0000256" key="8">
    <source>
        <dbReference type="ARBA" id="ARBA00022679"/>
    </source>
</evidence>
<accession>A0A9D9DJU0</accession>
<dbReference type="EC" id="2.1.2.1" evidence="11"/>
<dbReference type="GO" id="GO:0019264">
    <property type="term" value="P:glycine biosynthetic process from serine"/>
    <property type="evidence" value="ECO:0007669"/>
    <property type="project" value="UniProtKB-UniRule"/>
</dbReference>
<keyword evidence="7 11" id="KW-0028">Amino-acid biosynthesis</keyword>
<comment type="pathway">
    <text evidence="11">Amino-acid biosynthesis; glycine biosynthesis; glycine from L-serine: step 1/1.</text>
</comment>
<protein>
    <recommendedName>
        <fullName evidence="11">Serine hydroxymethyltransferase</fullName>
        <shortName evidence="11">SHMT</shortName>
        <shortName evidence="11">Serine methylase</shortName>
        <ecNumber evidence="11">2.1.2.1</ecNumber>
    </recommendedName>
</protein>
<evidence type="ECO:0000256" key="4">
    <source>
        <dbReference type="ARBA" id="ARBA00011738"/>
    </source>
</evidence>
<evidence type="ECO:0000256" key="2">
    <source>
        <dbReference type="ARBA" id="ARBA00004496"/>
    </source>
</evidence>
<dbReference type="InterPro" id="IPR049943">
    <property type="entry name" value="Ser_HO-MeTrfase-like"/>
</dbReference>
<keyword evidence="6 11" id="KW-0554">One-carbon metabolism</keyword>
<comment type="function">
    <text evidence="10">Catalyzes the reversible interconversion of serine and glycine with tetrahydrofolate (THF) serving as the one-carbon carrier. This reaction serves as the major source of one-carbon groups required for the biosynthesis of purines, thymidylate, methionine, and other important biomolecules. Also exhibits THF-independent aldolase activity toward beta-hydroxyamino acids, producing glycine and aldehydes, via a retro-aldol mechanism. Thus, is able to catalyze the cleavage of L-allo-threonine.</text>
</comment>
<evidence type="ECO:0000256" key="1">
    <source>
        <dbReference type="ARBA" id="ARBA00001933"/>
    </source>
</evidence>
<dbReference type="HAMAP" id="MF_00051">
    <property type="entry name" value="SHMT"/>
    <property type="match status" value="1"/>
</dbReference>
<evidence type="ECO:0000256" key="7">
    <source>
        <dbReference type="ARBA" id="ARBA00022605"/>
    </source>
</evidence>
<evidence type="ECO:0000256" key="10">
    <source>
        <dbReference type="ARBA" id="ARBA00054606"/>
    </source>
</evidence>
<dbReference type="InterPro" id="IPR015424">
    <property type="entry name" value="PyrdxlP-dep_Trfase"/>
</dbReference>
<feature type="binding site" evidence="11">
    <location>
        <position position="118"/>
    </location>
    <ligand>
        <name>(6S)-5,6,7,8-tetrahydrofolate</name>
        <dbReference type="ChEBI" id="CHEBI:57453"/>
    </ligand>
</feature>
<dbReference type="NCBIfam" id="NF000586">
    <property type="entry name" value="PRK00011.1"/>
    <property type="match status" value="1"/>
</dbReference>
<comment type="caution">
    <text evidence="14">The sequence shown here is derived from an EMBL/GenBank/DDBJ whole genome shotgun (WGS) entry which is preliminary data.</text>
</comment>
<keyword evidence="5 11" id="KW-0963">Cytoplasm</keyword>
<evidence type="ECO:0000256" key="5">
    <source>
        <dbReference type="ARBA" id="ARBA00022490"/>
    </source>
</evidence>
<comment type="subunit">
    <text evidence="4 11">Homodimer.</text>
</comment>
<keyword evidence="8 11" id="KW-0808">Transferase</keyword>
<evidence type="ECO:0000256" key="9">
    <source>
        <dbReference type="ARBA" id="ARBA00022898"/>
    </source>
</evidence>
<dbReference type="InterPro" id="IPR001085">
    <property type="entry name" value="Ser_HO-MeTrfase"/>
</dbReference>
<feature type="site" description="Plays an important role in substrate specificity" evidence="11">
    <location>
        <position position="226"/>
    </location>
</feature>
<dbReference type="Gene3D" id="3.90.1150.10">
    <property type="entry name" value="Aspartate Aminotransferase, domain 1"/>
    <property type="match status" value="1"/>
</dbReference>
<dbReference type="GO" id="GO:0030170">
    <property type="term" value="F:pyridoxal phosphate binding"/>
    <property type="evidence" value="ECO:0007669"/>
    <property type="project" value="UniProtKB-UniRule"/>
</dbReference>
<gene>
    <name evidence="11" type="primary">glyA</name>
    <name evidence="14" type="ORF">IAC58_05745</name>
</gene>
<dbReference type="FunFam" id="3.40.640.10:FF:000001">
    <property type="entry name" value="Serine hydroxymethyltransferase"/>
    <property type="match status" value="1"/>
</dbReference>